<feature type="region of interest" description="Disordered" evidence="5">
    <location>
        <begin position="1"/>
        <end position="20"/>
    </location>
</feature>
<sequence length="376" mass="42312">MASITFPHAEPGLHSAPAASSSANDLGYFASSYEPSNASFQIQMNPLSSHPPRTPRTSVTSSSQIYGAEVYSSQEISEEQTHIEVEDVSDDEDEKFHQDARRRIRKEAVWKELLTTANGRDKTFKLLQYSMRMYLLFHTSVASLGNSKRQSWENALFKRLETAIAGFSLSRKCLILFNWLAPLNTILAENSTDPFSPAKPSKRKPLLHTFLHTSPPVLLELVNGVSDDISTFSRLGLIGRRTGERAGRFADWCWFVSTLVNLVENGVERGVILDLKHQVESRLYSESMTGATAKSNPSANKVDQKELERLQRQDYWIQITRMKLLMDLIYVSYNVFRLNRAKSPVQTFTGLAAAALGTAKLYDRHKTALVKATKFT</sequence>
<dbReference type="PANTHER" id="PTHR12652:SF19">
    <property type="entry name" value="PEROXISOMAL BIOGENESIS FACTOR 11"/>
    <property type="match status" value="1"/>
</dbReference>
<keyword evidence="3" id="KW-0576">Peroxisome</keyword>
<name>A0ABP1D301_9APHY</name>
<proteinExistence type="predicted"/>
<dbReference type="EMBL" id="OZ037945">
    <property type="protein sequence ID" value="CAL1702275.1"/>
    <property type="molecule type" value="Genomic_DNA"/>
</dbReference>
<dbReference type="PANTHER" id="PTHR12652">
    <property type="entry name" value="PEROXISOMAL BIOGENESIS FACTOR 11"/>
    <property type="match status" value="1"/>
</dbReference>
<keyword evidence="1" id="KW-0962">Peroxisome biogenesis</keyword>
<protein>
    <recommendedName>
        <fullName evidence="8">Peroxisomal biogenesis factor 11</fullName>
    </recommendedName>
</protein>
<dbReference type="Pfam" id="PF05648">
    <property type="entry name" value="PEX11"/>
    <property type="match status" value="1"/>
</dbReference>
<keyword evidence="7" id="KW-1185">Reference proteome</keyword>
<evidence type="ECO:0000313" key="7">
    <source>
        <dbReference type="Proteomes" id="UP001497453"/>
    </source>
</evidence>
<organism evidence="6 7">
    <name type="scientific">Somion occarium</name>
    <dbReference type="NCBI Taxonomy" id="3059160"/>
    <lineage>
        <taxon>Eukaryota</taxon>
        <taxon>Fungi</taxon>
        <taxon>Dikarya</taxon>
        <taxon>Basidiomycota</taxon>
        <taxon>Agaricomycotina</taxon>
        <taxon>Agaricomycetes</taxon>
        <taxon>Polyporales</taxon>
        <taxon>Cerrenaceae</taxon>
        <taxon>Somion</taxon>
    </lineage>
</organism>
<feature type="compositionally biased region" description="Low complexity" evidence="5">
    <location>
        <begin position="48"/>
        <end position="63"/>
    </location>
</feature>
<keyword evidence="2" id="KW-0472">Membrane</keyword>
<reference evidence="7" key="1">
    <citation type="submission" date="2024-04" db="EMBL/GenBank/DDBJ databases">
        <authorList>
            <person name="Shaw F."/>
            <person name="Minotto A."/>
        </authorList>
    </citation>
    <scope>NUCLEOTIDE SEQUENCE [LARGE SCALE GENOMIC DNA]</scope>
</reference>
<evidence type="ECO:0000313" key="6">
    <source>
        <dbReference type="EMBL" id="CAL1702275.1"/>
    </source>
</evidence>
<gene>
    <name evidence="6" type="ORF">GFSPODELE1_LOCUS3969</name>
</gene>
<comment type="subcellular location">
    <subcellularLocation>
        <location evidence="4">Peroxisome membrane</location>
    </subcellularLocation>
</comment>
<evidence type="ECO:0008006" key="8">
    <source>
        <dbReference type="Google" id="ProtNLM"/>
    </source>
</evidence>
<evidence type="ECO:0000256" key="2">
    <source>
        <dbReference type="ARBA" id="ARBA00023136"/>
    </source>
</evidence>
<evidence type="ECO:0000256" key="1">
    <source>
        <dbReference type="ARBA" id="ARBA00022593"/>
    </source>
</evidence>
<accession>A0ABP1D301</accession>
<dbReference type="InterPro" id="IPR008733">
    <property type="entry name" value="PEX11"/>
</dbReference>
<dbReference type="Proteomes" id="UP001497453">
    <property type="component" value="Chromosome 2"/>
</dbReference>
<evidence type="ECO:0000256" key="5">
    <source>
        <dbReference type="SAM" id="MobiDB-lite"/>
    </source>
</evidence>
<evidence type="ECO:0000256" key="4">
    <source>
        <dbReference type="ARBA" id="ARBA00046271"/>
    </source>
</evidence>
<feature type="region of interest" description="Disordered" evidence="5">
    <location>
        <begin position="42"/>
        <end position="97"/>
    </location>
</feature>
<evidence type="ECO:0000256" key="3">
    <source>
        <dbReference type="ARBA" id="ARBA00023140"/>
    </source>
</evidence>